<evidence type="ECO:0000259" key="2">
    <source>
        <dbReference type="SMART" id="SM00382"/>
    </source>
</evidence>
<dbReference type="Pfam" id="PF22942">
    <property type="entry name" value="DUF7025"/>
    <property type="match status" value="1"/>
</dbReference>
<dbReference type="Pfam" id="PF23232">
    <property type="entry name" value="AAA_lid_13"/>
    <property type="match status" value="1"/>
</dbReference>
<keyword evidence="4" id="KW-1185">Reference proteome</keyword>
<dbReference type="AlphaFoldDB" id="A0A8E2F5R1"/>
<dbReference type="InterPro" id="IPR027417">
    <property type="entry name" value="P-loop_NTPase"/>
</dbReference>
<dbReference type="GO" id="GO:0005524">
    <property type="term" value="F:ATP binding"/>
    <property type="evidence" value="ECO:0007669"/>
    <property type="project" value="InterPro"/>
</dbReference>
<accession>A0A8E2F5R1</accession>
<dbReference type="InterPro" id="IPR054289">
    <property type="entry name" value="DUF7025"/>
</dbReference>
<dbReference type="EMBL" id="KV749121">
    <property type="protein sequence ID" value="OCL11062.1"/>
    <property type="molecule type" value="Genomic_DNA"/>
</dbReference>
<protein>
    <submittedName>
        <fullName evidence="3">P-loop containing nucleoside triphosphate hydrolase protein</fullName>
    </submittedName>
</protein>
<feature type="domain" description="AAA+ ATPase" evidence="2">
    <location>
        <begin position="491"/>
        <end position="618"/>
    </location>
</feature>
<evidence type="ECO:0000313" key="3">
    <source>
        <dbReference type="EMBL" id="OCL11062.1"/>
    </source>
</evidence>
<dbReference type="InterPro" id="IPR003959">
    <property type="entry name" value="ATPase_AAA_core"/>
</dbReference>
<dbReference type="SMART" id="SM00382">
    <property type="entry name" value="AAA"/>
    <property type="match status" value="1"/>
</dbReference>
<dbReference type="Proteomes" id="UP000250140">
    <property type="component" value="Unassembled WGS sequence"/>
</dbReference>
<dbReference type="Gene3D" id="3.40.50.300">
    <property type="entry name" value="P-loop containing nucleotide triphosphate hydrolases"/>
    <property type="match status" value="1"/>
</dbReference>
<dbReference type="InterPro" id="IPR056599">
    <property type="entry name" value="AAA_lid_fung"/>
</dbReference>
<organism evidence="3 4">
    <name type="scientific">Glonium stellatum</name>
    <dbReference type="NCBI Taxonomy" id="574774"/>
    <lineage>
        <taxon>Eukaryota</taxon>
        <taxon>Fungi</taxon>
        <taxon>Dikarya</taxon>
        <taxon>Ascomycota</taxon>
        <taxon>Pezizomycotina</taxon>
        <taxon>Dothideomycetes</taxon>
        <taxon>Pleosporomycetidae</taxon>
        <taxon>Gloniales</taxon>
        <taxon>Gloniaceae</taxon>
        <taxon>Glonium</taxon>
    </lineage>
</organism>
<proteinExistence type="predicted"/>
<dbReference type="PANTHER" id="PTHR46411">
    <property type="entry name" value="FAMILY ATPASE, PUTATIVE-RELATED"/>
    <property type="match status" value="1"/>
</dbReference>
<dbReference type="SUPFAM" id="SSF52540">
    <property type="entry name" value="P-loop containing nucleoside triphosphate hydrolases"/>
    <property type="match status" value="1"/>
</dbReference>
<dbReference type="InterPro" id="IPR003593">
    <property type="entry name" value="AAA+_ATPase"/>
</dbReference>
<keyword evidence="3" id="KW-0378">Hydrolase</keyword>
<sequence length="717" mass="82262">MHPKSPSPLGISTGTTRNGSGDFASEYTPSKDKRNNTTTFCVAYRISCESSERHNGSMFVDPPQWSDEWSFLGKAELRLSNRLHLVGNVPIKNMHAWLNSLGGVAFIVFRDYRCRDSLSWNTLRGADSGTTAPICREESIAIISEGLQTAINTVAKCSPSDSAYAPSRKPNEYAIPKNQDKEKDEELHHRFLYHHRHALLQYAETEDLEVSNQIIELLKYLEISKGSIYEEADTLFAQGEVKKHHIELLFCPNDIIISTLNGLPIACVLREWPAGQCTIFLECWYWGFDGSWLHRRPITLSIRRPPDAKVKIRQLEAYPIKYATQVDIDHLLARGQKWWNLRYQTLVSYKGWDYEAQKFYNYETRCMIDYQTYRSFHPRADTFTFSTKNRVLFDKWSTSIPHNGALSKVDFLLLPPDIHGYPLKEKKWSRLLVDNVFDVTWNKDAFERLVLPSKTKELIKASVMVRTLVPGKSQGMSLAGKRDDLIAGKGNGLIMLLHGGPGTGKTLTAESVAEIAEMPLYNVTCGDIGTKPDDVETYLQGVLALGKTWNCVLLLDEADVFLEERTLSDLDRNSLVSVFLRTLEYYEGILILTSNRVGTFDEAFKSRIQVALHYPTLDRISQKKIWQNFFDMLRIDEEDVNLDELSRHMDELADQEMNGRQIRNALTTARQLALFKKQTLDWEHLEQAIKTARDFNRYLKGVHGHTDEQWAREQKMR</sequence>
<dbReference type="GO" id="GO:0016887">
    <property type="term" value="F:ATP hydrolysis activity"/>
    <property type="evidence" value="ECO:0007669"/>
    <property type="project" value="InterPro"/>
</dbReference>
<gene>
    <name evidence="3" type="ORF">AOQ84DRAFT_202504</name>
</gene>
<dbReference type="Pfam" id="PF00004">
    <property type="entry name" value="AAA"/>
    <property type="match status" value="1"/>
</dbReference>
<feature type="region of interest" description="Disordered" evidence="1">
    <location>
        <begin position="1"/>
        <end position="31"/>
    </location>
</feature>
<dbReference type="PANTHER" id="PTHR46411:SF2">
    <property type="entry name" value="AAA+ ATPASE DOMAIN-CONTAINING PROTEIN"/>
    <property type="match status" value="1"/>
</dbReference>
<name>A0A8E2F5R1_9PEZI</name>
<evidence type="ECO:0000256" key="1">
    <source>
        <dbReference type="SAM" id="MobiDB-lite"/>
    </source>
</evidence>
<dbReference type="OrthoDB" id="10042665at2759"/>
<feature type="compositionally biased region" description="Polar residues" evidence="1">
    <location>
        <begin position="10"/>
        <end position="19"/>
    </location>
</feature>
<reference evidence="3 4" key="1">
    <citation type="journal article" date="2016" name="Nat. Commun.">
        <title>Ectomycorrhizal ecology is imprinted in the genome of the dominant symbiotic fungus Cenococcum geophilum.</title>
        <authorList>
            <consortium name="DOE Joint Genome Institute"/>
            <person name="Peter M."/>
            <person name="Kohler A."/>
            <person name="Ohm R.A."/>
            <person name="Kuo A."/>
            <person name="Krutzmann J."/>
            <person name="Morin E."/>
            <person name="Arend M."/>
            <person name="Barry K.W."/>
            <person name="Binder M."/>
            <person name="Choi C."/>
            <person name="Clum A."/>
            <person name="Copeland A."/>
            <person name="Grisel N."/>
            <person name="Haridas S."/>
            <person name="Kipfer T."/>
            <person name="LaButti K."/>
            <person name="Lindquist E."/>
            <person name="Lipzen A."/>
            <person name="Maire R."/>
            <person name="Meier B."/>
            <person name="Mihaltcheva S."/>
            <person name="Molinier V."/>
            <person name="Murat C."/>
            <person name="Poggeler S."/>
            <person name="Quandt C.A."/>
            <person name="Sperisen C."/>
            <person name="Tritt A."/>
            <person name="Tisserant E."/>
            <person name="Crous P.W."/>
            <person name="Henrissat B."/>
            <person name="Nehls U."/>
            <person name="Egli S."/>
            <person name="Spatafora J.W."/>
            <person name="Grigoriev I.V."/>
            <person name="Martin F.M."/>
        </authorList>
    </citation>
    <scope>NUCLEOTIDE SEQUENCE [LARGE SCALE GENOMIC DNA]</scope>
    <source>
        <strain evidence="3 4">CBS 207.34</strain>
    </source>
</reference>
<evidence type="ECO:0000313" key="4">
    <source>
        <dbReference type="Proteomes" id="UP000250140"/>
    </source>
</evidence>